<dbReference type="Proteomes" id="UP000295680">
    <property type="component" value="Unassembled WGS sequence"/>
</dbReference>
<evidence type="ECO:0008006" key="3">
    <source>
        <dbReference type="Google" id="ProtNLM"/>
    </source>
</evidence>
<name>A0A4R2J838_9PSEU</name>
<accession>A0A4R2J838</accession>
<evidence type="ECO:0000313" key="1">
    <source>
        <dbReference type="EMBL" id="TCO52648.1"/>
    </source>
</evidence>
<comment type="caution">
    <text evidence="1">The sequence shown here is derived from an EMBL/GenBank/DDBJ whole genome shotgun (WGS) entry which is preliminary data.</text>
</comment>
<dbReference type="EMBL" id="SLWS01000012">
    <property type="protein sequence ID" value="TCO52648.1"/>
    <property type="molecule type" value="Genomic_DNA"/>
</dbReference>
<sequence length="169" mass="18696">MVPRPASRLRKRCTAMVRRLCLPDPFSVSALCDSIAAQRGRKLYLHPLDKPDGVVDMPCGMWVATDVADHVFFEQQTSTFHQEHIILHELGHMICGHTIASLGDGFDPAAVGSDDTGEIVRQALTRASYNTVQEREAELVATLIRERGRQINGLSESERRLGKALGFGE</sequence>
<gene>
    <name evidence="1" type="ORF">EV192_112380</name>
</gene>
<proteinExistence type="predicted"/>
<reference evidence="1 2" key="1">
    <citation type="submission" date="2019-03" db="EMBL/GenBank/DDBJ databases">
        <title>Genomic Encyclopedia of Type Strains, Phase IV (KMG-IV): sequencing the most valuable type-strain genomes for metagenomic binning, comparative biology and taxonomic classification.</title>
        <authorList>
            <person name="Goeker M."/>
        </authorList>
    </citation>
    <scope>NUCLEOTIDE SEQUENCE [LARGE SCALE GENOMIC DNA]</scope>
    <source>
        <strain evidence="1 2">DSM 45934</strain>
    </source>
</reference>
<evidence type="ECO:0000313" key="2">
    <source>
        <dbReference type="Proteomes" id="UP000295680"/>
    </source>
</evidence>
<dbReference type="RefSeq" id="WP_207926663.1">
    <property type="nucleotide sequence ID" value="NZ_SLWS01000012.1"/>
</dbReference>
<organism evidence="1 2">
    <name type="scientific">Actinocrispum wychmicini</name>
    <dbReference type="NCBI Taxonomy" id="1213861"/>
    <lineage>
        <taxon>Bacteria</taxon>
        <taxon>Bacillati</taxon>
        <taxon>Actinomycetota</taxon>
        <taxon>Actinomycetes</taxon>
        <taxon>Pseudonocardiales</taxon>
        <taxon>Pseudonocardiaceae</taxon>
        <taxon>Actinocrispum</taxon>
    </lineage>
</organism>
<protein>
    <recommendedName>
        <fullName evidence="3">IrrE N-terminal-like domain-containing protein</fullName>
    </recommendedName>
</protein>
<keyword evidence="2" id="KW-1185">Reference proteome</keyword>
<dbReference type="AlphaFoldDB" id="A0A4R2J838"/>